<evidence type="ECO:0000256" key="1">
    <source>
        <dbReference type="ARBA" id="ARBA00001946"/>
    </source>
</evidence>
<name>A0A1F7UID5_9BACT</name>
<dbReference type="GO" id="GO:0009099">
    <property type="term" value="P:L-valine biosynthetic process"/>
    <property type="evidence" value="ECO:0007669"/>
    <property type="project" value="UniProtKB-UniRule"/>
</dbReference>
<dbReference type="STRING" id="1802397.A3J43_01700"/>
<comment type="cofactor">
    <cofactor evidence="1 15">
        <name>Mg(2+)</name>
        <dbReference type="ChEBI" id="CHEBI:18420"/>
    </cofactor>
</comment>
<evidence type="ECO:0000256" key="5">
    <source>
        <dbReference type="ARBA" id="ARBA00022723"/>
    </source>
</evidence>
<evidence type="ECO:0000313" key="19">
    <source>
        <dbReference type="Proteomes" id="UP000176604"/>
    </source>
</evidence>
<dbReference type="NCBIfam" id="NF002068">
    <property type="entry name" value="PRK00911.1"/>
    <property type="match status" value="1"/>
</dbReference>
<comment type="pathway">
    <text evidence="13 15">Amino-acid biosynthesis; L-isoleucine biosynthesis; L-isoleucine from 2-oxobutanoate: step 3/4.</text>
</comment>
<comment type="cofactor">
    <cofactor evidence="15">
        <name>[2Fe-2S] cluster</name>
        <dbReference type="ChEBI" id="CHEBI:190135"/>
    </cofactor>
    <text evidence="15">Binds 1 [2Fe-2S] cluster per subunit. This cluster acts as a Lewis acid cofactor.</text>
</comment>
<feature type="domain" description="Dihydroxy-acid/6-phosphogluconate dehydratase C-terminal" evidence="17">
    <location>
        <begin position="380"/>
        <end position="569"/>
    </location>
</feature>
<reference evidence="18 19" key="1">
    <citation type="journal article" date="2016" name="Nat. Commun.">
        <title>Thousands of microbial genomes shed light on interconnected biogeochemical processes in an aquifer system.</title>
        <authorList>
            <person name="Anantharaman K."/>
            <person name="Brown C.T."/>
            <person name="Hug L.A."/>
            <person name="Sharon I."/>
            <person name="Castelle C.J."/>
            <person name="Probst A.J."/>
            <person name="Thomas B.C."/>
            <person name="Singh A."/>
            <person name="Wilkins M.J."/>
            <person name="Karaoz U."/>
            <person name="Brodie E.L."/>
            <person name="Williams K.H."/>
            <person name="Hubbard S.S."/>
            <person name="Banfield J.F."/>
        </authorList>
    </citation>
    <scope>NUCLEOTIDE SEQUENCE [LARGE SCALE GENOMIC DNA]</scope>
</reference>
<evidence type="ECO:0000256" key="14">
    <source>
        <dbReference type="ARBA" id="ARBA00029490"/>
    </source>
</evidence>
<keyword evidence="6 15" id="KW-0460">Magnesium</keyword>
<evidence type="ECO:0000256" key="10">
    <source>
        <dbReference type="ARBA" id="ARBA00023304"/>
    </source>
</evidence>
<dbReference type="InterPro" id="IPR004404">
    <property type="entry name" value="DihydroxyA_deHydtase"/>
</dbReference>
<dbReference type="InterPro" id="IPR050165">
    <property type="entry name" value="DHAD_IlvD/Edd"/>
</dbReference>
<dbReference type="InterPro" id="IPR056740">
    <property type="entry name" value="ILV_EDD_C"/>
</dbReference>
<evidence type="ECO:0000313" key="18">
    <source>
        <dbReference type="EMBL" id="OGL78041.1"/>
    </source>
</evidence>
<dbReference type="HAMAP" id="MF_00012">
    <property type="entry name" value="IlvD"/>
    <property type="match status" value="1"/>
</dbReference>
<feature type="binding site" evidence="15">
    <location>
        <position position="59"/>
    </location>
    <ligand>
        <name>[2Fe-2S] cluster</name>
        <dbReference type="ChEBI" id="CHEBI:190135"/>
    </ligand>
</feature>
<feature type="binding site" evidence="15">
    <location>
        <position position="133"/>
    </location>
    <ligand>
        <name>Mg(2+)</name>
        <dbReference type="ChEBI" id="CHEBI:18420"/>
    </ligand>
</feature>
<dbReference type="UniPathway" id="UPA00049">
    <property type="reaction ID" value="UER00061"/>
</dbReference>
<protein>
    <recommendedName>
        <fullName evidence="14 15">Dihydroxy-acid dehydratase</fullName>
        <shortName evidence="15">DAD</shortName>
        <ecNumber evidence="14 15">4.2.1.9</ecNumber>
    </recommendedName>
</protein>
<dbReference type="PANTHER" id="PTHR21000:SF5">
    <property type="entry name" value="DIHYDROXY-ACID DEHYDRATASE, MITOCHONDRIAL"/>
    <property type="match status" value="1"/>
</dbReference>
<keyword evidence="8 15" id="KW-0411">Iron-sulfur</keyword>
<dbReference type="AlphaFoldDB" id="A0A1F7UID5"/>
<dbReference type="EMBL" id="MGEF01000042">
    <property type="protein sequence ID" value="OGL78041.1"/>
    <property type="molecule type" value="Genomic_DNA"/>
</dbReference>
<dbReference type="InterPro" id="IPR042096">
    <property type="entry name" value="Dihydro-acid_dehy_C"/>
</dbReference>
<feature type="modified residue" description="N6-carboxylysine" evidence="15">
    <location>
        <position position="134"/>
    </location>
</feature>
<evidence type="ECO:0000256" key="2">
    <source>
        <dbReference type="ARBA" id="ARBA00006486"/>
    </source>
</evidence>
<keyword evidence="5 15" id="KW-0479">Metal-binding</keyword>
<accession>A0A1F7UID5</accession>
<dbReference type="Proteomes" id="UP000176604">
    <property type="component" value="Unassembled WGS sequence"/>
</dbReference>
<feature type="binding site" evidence="15">
    <location>
        <position position="91"/>
    </location>
    <ligand>
        <name>Mg(2+)</name>
        <dbReference type="ChEBI" id="CHEBI:18420"/>
    </ligand>
</feature>
<dbReference type="Pfam" id="PF00920">
    <property type="entry name" value="ILVD_EDD_N"/>
    <property type="match status" value="1"/>
</dbReference>
<gene>
    <name evidence="15" type="primary">ilvD</name>
    <name evidence="18" type="ORF">A3J43_01700</name>
</gene>
<comment type="similarity">
    <text evidence="2 15">Belongs to the IlvD/Edd family.</text>
</comment>
<evidence type="ECO:0000256" key="3">
    <source>
        <dbReference type="ARBA" id="ARBA00022605"/>
    </source>
</evidence>
<keyword evidence="4 15" id="KW-0001">2Fe-2S</keyword>
<dbReference type="FunFam" id="3.50.30.80:FF:000001">
    <property type="entry name" value="Dihydroxy-acid dehydratase"/>
    <property type="match status" value="1"/>
</dbReference>
<comment type="catalytic activity">
    <reaction evidence="11">
        <text>(2R)-2,3-dihydroxy-3-methylbutanoate = 3-methyl-2-oxobutanoate + H2O</text>
        <dbReference type="Rhea" id="RHEA:24809"/>
        <dbReference type="ChEBI" id="CHEBI:11851"/>
        <dbReference type="ChEBI" id="CHEBI:15377"/>
        <dbReference type="ChEBI" id="CHEBI:49072"/>
        <dbReference type="EC" id="4.2.1.9"/>
    </reaction>
    <physiologicalReaction direction="left-to-right" evidence="11">
        <dbReference type="Rhea" id="RHEA:24810"/>
    </physiologicalReaction>
</comment>
<dbReference type="GO" id="GO:0000287">
    <property type="term" value="F:magnesium ion binding"/>
    <property type="evidence" value="ECO:0007669"/>
    <property type="project" value="UniProtKB-UniRule"/>
</dbReference>
<sequence length="572" mass="61372">MHTHLLKHRSQMMTGIPGDRDWAKRAAARAMLRAVGFKDADFEKPVVTVACPATNATPCNDHIENLGKIIVEEVKKAGGMPFIFGTPVVSDGESMGMEGMKYSLVSREWIADCIEIMHESYTADGAITLSGCDKTIPGALMPLARNNAIGLTLYGGSILPGRLNKKNLTVVSSFEAIGAHAAGKITDQELYEVECHSCPGAGSCGGMFTANTMASSIEALGMSLPGSSSNLAVDRDNNISADKRNDCVRTVEALFHLLQRGIHTRDIMTFEAFENAITVVLALGGSTNAYLHYLALAHEAGVDLALDDFSRVAQRVPLLGNFSPFGAYVMEDLRNIGGVPMVMKHLLRHGLIHGDCMTVTGKTVADNLNNAPDRPEGQDVFASAEKPFAEPERHIIVIRGNLAPDGAVIKLSGKNMTAHRGPARVFEREEDALNAILDKKINKGDVIVIRFEGPKGGPGMREMLSPTSALMGAGLGKDVALITDGRFSGGTHGIMVGHITPEAQVGGPIALVKEGDMIDIDLHKREINLEVSEEEMKKRKAAWRAPALKYQRGVLWKYAQLVGSASQGAITS</sequence>
<feature type="binding site" evidence="15">
    <location>
        <position position="462"/>
    </location>
    <ligand>
        <name>Mg(2+)</name>
        <dbReference type="ChEBI" id="CHEBI:18420"/>
    </ligand>
</feature>
<evidence type="ECO:0000256" key="11">
    <source>
        <dbReference type="ARBA" id="ARBA00029304"/>
    </source>
</evidence>
<comment type="pathway">
    <text evidence="12 15">Amino-acid biosynthesis; L-valine biosynthesis; L-valine from pyruvate: step 3/4.</text>
</comment>
<dbReference type="GO" id="GO:0009097">
    <property type="term" value="P:isoleucine biosynthetic process"/>
    <property type="evidence" value="ECO:0007669"/>
    <property type="project" value="UniProtKB-UniRule"/>
</dbReference>
<keyword evidence="7 15" id="KW-0408">Iron</keyword>
<evidence type="ECO:0000256" key="9">
    <source>
        <dbReference type="ARBA" id="ARBA00023239"/>
    </source>
</evidence>
<evidence type="ECO:0000256" key="8">
    <source>
        <dbReference type="ARBA" id="ARBA00023014"/>
    </source>
</evidence>
<dbReference type="NCBIfam" id="TIGR00110">
    <property type="entry name" value="ilvD"/>
    <property type="match status" value="1"/>
</dbReference>
<evidence type="ECO:0000259" key="17">
    <source>
        <dbReference type="Pfam" id="PF24877"/>
    </source>
</evidence>
<dbReference type="Pfam" id="PF24877">
    <property type="entry name" value="ILV_EDD_C"/>
    <property type="match status" value="1"/>
</dbReference>
<evidence type="ECO:0000256" key="13">
    <source>
        <dbReference type="ARBA" id="ARBA00029437"/>
    </source>
</evidence>
<dbReference type="SUPFAM" id="SSF143975">
    <property type="entry name" value="IlvD/EDD N-terminal domain-like"/>
    <property type="match status" value="1"/>
</dbReference>
<comment type="subunit">
    <text evidence="15">Homodimer.</text>
</comment>
<comment type="caution">
    <text evidence="15">Lacks conserved residue(s) required for the propagation of feature annotation.</text>
</comment>
<comment type="caution">
    <text evidence="18">The sequence shown here is derived from an EMBL/GenBank/DDBJ whole genome shotgun (WGS) entry which is preliminary data.</text>
</comment>
<feature type="active site" description="Proton acceptor" evidence="15">
    <location>
        <position position="488"/>
    </location>
</feature>
<evidence type="ECO:0000256" key="6">
    <source>
        <dbReference type="ARBA" id="ARBA00022842"/>
    </source>
</evidence>
<dbReference type="GO" id="GO:0004160">
    <property type="term" value="F:dihydroxy-acid dehydratase activity"/>
    <property type="evidence" value="ECO:0007669"/>
    <property type="project" value="UniProtKB-UniRule"/>
</dbReference>
<keyword evidence="3 15" id="KW-0028">Amino-acid biosynthesis</keyword>
<dbReference type="GO" id="GO:0051537">
    <property type="term" value="F:2 iron, 2 sulfur cluster binding"/>
    <property type="evidence" value="ECO:0007669"/>
    <property type="project" value="UniProtKB-UniRule"/>
</dbReference>
<dbReference type="InterPro" id="IPR037237">
    <property type="entry name" value="IlvD/EDD_N"/>
</dbReference>
<evidence type="ECO:0000256" key="12">
    <source>
        <dbReference type="ARBA" id="ARBA00029436"/>
    </source>
</evidence>
<evidence type="ECO:0000256" key="15">
    <source>
        <dbReference type="HAMAP-Rule" id="MF_00012"/>
    </source>
</evidence>
<evidence type="ECO:0000256" key="4">
    <source>
        <dbReference type="ARBA" id="ARBA00022714"/>
    </source>
</evidence>
<comment type="catalytic activity">
    <reaction evidence="15">
        <text>(2R,3R)-2,3-dihydroxy-3-methylpentanoate = (S)-3-methyl-2-oxopentanoate + H2O</text>
        <dbReference type="Rhea" id="RHEA:27694"/>
        <dbReference type="ChEBI" id="CHEBI:15377"/>
        <dbReference type="ChEBI" id="CHEBI:35146"/>
        <dbReference type="ChEBI" id="CHEBI:49258"/>
        <dbReference type="EC" id="4.2.1.9"/>
    </reaction>
</comment>
<feature type="binding site" description="via carbamate group" evidence="15">
    <location>
        <position position="134"/>
    </location>
    <ligand>
        <name>Mg(2+)</name>
        <dbReference type="ChEBI" id="CHEBI:18420"/>
    </ligand>
</feature>
<organism evidence="18 19">
    <name type="scientific">Candidatus Uhrbacteria bacterium RIFCSPHIGHO2_12_FULL_54_23</name>
    <dbReference type="NCBI Taxonomy" id="1802397"/>
    <lineage>
        <taxon>Bacteria</taxon>
        <taxon>Candidatus Uhriibacteriota</taxon>
    </lineage>
</organism>
<feature type="domain" description="Dihydroxy-acid/6-phosphogluconate dehydratase N-terminal" evidence="16">
    <location>
        <begin position="44"/>
        <end position="367"/>
    </location>
</feature>
<keyword evidence="9 15" id="KW-0456">Lyase</keyword>
<dbReference type="SUPFAM" id="SSF52016">
    <property type="entry name" value="LeuD/IlvD-like"/>
    <property type="match status" value="1"/>
</dbReference>
<dbReference type="PROSITE" id="PS00887">
    <property type="entry name" value="ILVD_EDD_2"/>
    <property type="match status" value="1"/>
</dbReference>
<dbReference type="EC" id="4.2.1.9" evidence="14 15"/>
<proteinExistence type="inferred from homology"/>
<dbReference type="Gene3D" id="3.50.30.80">
    <property type="entry name" value="IlvD/EDD C-terminal domain-like"/>
    <property type="match status" value="1"/>
</dbReference>
<evidence type="ECO:0000256" key="7">
    <source>
        <dbReference type="ARBA" id="ARBA00023004"/>
    </source>
</evidence>
<evidence type="ECO:0000259" key="16">
    <source>
        <dbReference type="Pfam" id="PF00920"/>
    </source>
</evidence>
<keyword evidence="10 15" id="KW-0100">Branched-chain amino acid biosynthesis</keyword>
<dbReference type="InterPro" id="IPR020558">
    <property type="entry name" value="DiOHA_6PGluconate_deHydtase_CS"/>
</dbReference>
<dbReference type="InterPro" id="IPR000581">
    <property type="entry name" value="ILV_EDD_N"/>
</dbReference>
<dbReference type="PANTHER" id="PTHR21000">
    <property type="entry name" value="DIHYDROXY-ACID DEHYDRATASE DAD"/>
    <property type="match status" value="1"/>
</dbReference>
<dbReference type="UniPathway" id="UPA00047">
    <property type="reaction ID" value="UER00057"/>
</dbReference>
<comment type="function">
    <text evidence="15">Functions in the biosynthesis of branched-chain amino acids. Catalyzes the dehydration of (2R,3R)-2,3-dihydroxy-3-methylpentanoate (2,3-dihydroxy-3-methylvalerate) into 2-oxo-3-methylpentanoate (2-oxo-3-methylvalerate) and of (2R)-2,3-dihydroxy-3-methylbutanoate (2,3-dihydroxyisovalerate) into 2-oxo-3-methylbutanoate (2-oxoisovalerate), the penultimate precursor to L-isoleucine and L-valine, respectively.</text>
</comment>